<name>A0A948WWH8_9BACT</name>
<dbReference type="InterPro" id="IPR040572">
    <property type="entry name" value="TackOD1"/>
</dbReference>
<proteinExistence type="predicted"/>
<organism evidence="2 3">
    <name type="scientific">Candidatus Phocaeicola faecigallinarum</name>
    <dbReference type="NCBI Taxonomy" id="2838732"/>
    <lineage>
        <taxon>Bacteria</taxon>
        <taxon>Pseudomonadati</taxon>
        <taxon>Bacteroidota</taxon>
        <taxon>Bacteroidia</taxon>
        <taxon>Bacteroidales</taxon>
        <taxon>Bacteroidaceae</taxon>
        <taxon>Phocaeicola</taxon>
    </lineage>
</organism>
<accession>A0A948WWH8</accession>
<dbReference type="EMBL" id="JAHLFW010000010">
    <property type="protein sequence ID" value="MBU3837001.1"/>
    <property type="molecule type" value="Genomic_DNA"/>
</dbReference>
<feature type="domain" description="Thaumarchaeal output" evidence="1">
    <location>
        <begin position="131"/>
        <end position="312"/>
    </location>
</feature>
<sequence length="470" mass="54303">MFATWKIVTNPNERKILVVNGVLSEEYKKELHLKDYEAIFIESFFEQASQDYQAIFSIHPLLERSAGLKPIFVTDKLRSKLGIFATVIDGYANSPTSPSVTNKIEKIYQNIQEMGIVHQVGWVDTKEAVLIHSFRFMISRKKFKMTPLLSEGSTSGYIIPFMEVLERAGILDISLRRLFQLKLIELGYMRRTRFLNKVYLCPKCQHSHILFVEVCPNCKTSDIQSQSVIHHFRCANVSPEDTYMVDGMLKCPKCGKYLRHIGIDYDRPTDIYICNSCTHHFITPDMNAICARCKETFNTAQLVPYDIYEFELTVKGIHAFASNEAYLTLQKDIEVGISSYENFADSLRILASMNDANDDYLVLGRLWIIGENGAVLPIRSDHIILQYVYMRFKNFKVATDGKMIYIAQLVSIDEEKSQKAFVERQFTALQKEMITFRLEHASIRYEIFSVTKSDFNEQFIKELKNISPTY</sequence>
<dbReference type="Pfam" id="PF18551">
    <property type="entry name" value="TackOD1"/>
    <property type="match status" value="1"/>
</dbReference>
<evidence type="ECO:0000313" key="2">
    <source>
        <dbReference type="EMBL" id="MBU3837001.1"/>
    </source>
</evidence>
<reference evidence="2" key="1">
    <citation type="journal article" date="2021" name="PeerJ">
        <title>Extensive microbial diversity within the chicken gut microbiome revealed by metagenomics and culture.</title>
        <authorList>
            <person name="Gilroy R."/>
            <person name="Ravi A."/>
            <person name="Getino M."/>
            <person name="Pursley I."/>
            <person name="Horton D.L."/>
            <person name="Alikhan N.F."/>
            <person name="Baker D."/>
            <person name="Gharbi K."/>
            <person name="Hall N."/>
            <person name="Watson M."/>
            <person name="Adriaenssens E.M."/>
            <person name="Foster-Nyarko E."/>
            <person name="Jarju S."/>
            <person name="Secka A."/>
            <person name="Antonio M."/>
            <person name="Oren A."/>
            <person name="Chaudhuri R.R."/>
            <person name="La Ragione R."/>
            <person name="Hildebrand F."/>
            <person name="Pallen M.J."/>
        </authorList>
    </citation>
    <scope>NUCLEOTIDE SEQUENCE</scope>
    <source>
        <strain evidence="2">G4-2901</strain>
    </source>
</reference>
<protein>
    <recommendedName>
        <fullName evidence="1">Thaumarchaeal output domain-containing protein</fullName>
    </recommendedName>
</protein>
<evidence type="ECO:0000313" key="3">
    <source>
        <dbReference type="Proteomes" id="UP000783796"/>
    </source>
</evidence>
<reference evidence="2" key="2">
    <citation type="submission" date="2021-04" db="EMBL/GenBank/DDBJ databases">
        <authorList>
            <person name="Gilroy R."/>
        </authorList>
    </citation>
    <scope>NUCLEOTIDE SEQUENCE</scope>
    <source>
        <strain evidence="2">G4-2901</strain>
    </source>
</reference>
<comment type="caution">
    <text evidence="2">The sequence shown here is derived from an EMBL/GenBank/DDBJ whole genome shotgun (WGS) entry which is preliminary data.</text>
</comment>
<dbReference type="Proteomes" id="UP000783796">
    <property type="component" value="Unassembled WGS sequence"/>
</dbReference>
<evidence type="ECO:0000259" key="1">
    <source>
        <dbReference type="Pfam" id="PF18551"/>
    </source>
</evidence>
<dbReference type="AlphaFoldDB" id="A0A948WWH8"/>
<gene>
    <name evidence="2" type="ORF">H9777_01470</name>
</gene>